<dbReference type="EMBL" id="QSJD01000002">
    <property type="protein sequence ID" value="RHD53237.1"/>
    <property type="molecule type" value="Genomic_DNA"/>
</dbReference>
<reference evidence="5 6" key="1">
    <citation type="submission" date="2015-09" db="EMBL/GenBank/DDBJ databases">
        <authorList>
            <consortium name="Pathogen Informatics"/>
        </authorList>
    </citation>
    <scope>NUCLEOTIDE SEQUENCE [LARGE SCALE GENOMIC DNA]</scope>
    <source>
        <strain evidence="1 5">2789STDY5834880</strain>
        <strain evidence="2 6">2789STDY5834946</strain>
    </source>
</reference>
<protein>
    <submittedName>
        <fullName evidence="2">Uncharacterized protein</fullName>
    </submittedName>
</protein>
<dbReference type="PROSITE" id="PS51257">
    <property type="entry name" value="PROKAR_LIPOPROTEIN"/>
    <property type="match status" value="1"/>
</dbReference>
<dbReference type="AlphaFoldDB" id="A0A174PW09"/>
<accession>A0A174PW09</accession>
<evidence type="ECO:0000313" key="8">
    <source>
        <dbReference type="Proteomes" id="UP000284689"/>
    </source>
</evidence>
<evidence type="ECO:0000313" key="4">
    <source>
        <dbReference type="EMBL" id="RHD53237.1"/>
    </source>
</evidence>
<organism evidence="2 6">
    <name type="scientific">Bacteroides caccae</name>
    <dbReference type="NCBI Taxonomy" id="47678"/>
    <lineage>
        <taxon>Bacteria</taxon>
        <taxon>Pseudomonadati</taxon>
        <taxon>Bacteroidota</taxon>
        <taxon>Bacteroidia</taxon>
        <taxon>Bacteroidales</taxon>
        <taxon>Bacteroidaceae</taxon>
        <taxon>Bacteroides</taxon>
    </lineage>
</organism>
<dbReference type="STRING" id="47678.ERS852494_01210"/>
<dbReference type="EMBL" id="CZAI01000002">
    <property type="protein sequence ID" value="CUO96222.1"/>
    <property type="molecule type" value="Genomic_DNA"/>
</dbReference>
<evidence type="ECO:0000313" key="3">
    <source>
        <dbReference type="EMBL" id="RGY24797.1"/>
    </source>
</evidence>
<dbReference type="Gene3D" id="2.180.10.10">
    <property type="entry name" value="RHS repeat-associated core"/>
    <property type="match status" value="1"/>
</dbReference>
<dbReference type="Proteomes" id="UP000284431">
    <property type="component" value="Unassembled WGS sequence"/>
</dbReference>
<reference evidence="7 8" key="2">
    <citation type="submission" date="2018-08" db="EMBL/GenBank/DDBJ databases">
        <title>A genome reference for cultivated species of the human gut microbiota.</title>
        <authorList>
            <person name="Zou Y."/>
            <person name="Xue W."/>
            <person name="Luo G."/>
        </authorList>
    </citation>
    <scope>NUCLEOTIDE SEQUENCE [LARGE SCALE GENOMIC DNA]</scope>
    <source>
        <strain evidence="4 8">AM31-16AC</strain>
        <strain evidence="3 7">OF02-6LB</strain>
    </source>
</reference>
<sequence length="350" mass="40024">MRILNKLLFILPLICVITSCGDTELEAPEIIPSEPSVISFWEEQSHLVMMGWKGKVNAVKEFSYIVPFERQSKDEEAVSSSEWKFDISGHLIYYNPTSIEPTIYARDVWQVMACYSYGYDKAGKMVKVIVNDFSGDPVIYTLTYGEHEVFVPLIFPLGIYDFFLVKGLESISDADGSVLYTYSGNKAIYTTESWSGVTSTTFEYDEGVMYPVRKIVTLKRGGVIANMEITSYLYNEDGSLASSDKIVKEGENEVERTVVRYMASTLLPVSKLTDAGGQLDWTYKYDDNNWWTEITYKEHFEEEAEAKELSIYTRKDAFGNWTEAVQQQNNMVDWSHPDSSVKVNRIISYY</sequence>
<dbReference type="EMBL" id="CZBL01000002">
    <property type="protein sequence ID" value="CUP62940.1"/>
    <property type="molecule type" value="Genomic_DNA"/>
</dbReference>
<proteinExistence type="predicted"/>
<evidence type="ECO:0000313" key="7">
    <source>
        <dbReference type="Proteomes" id="UP000284431"/>
    </source>
</evidence>
<dbReference type="RefSeq" id="WP_055170541.1">
    <property type="nucleotide sequence ID" value="NZ_CAXYLJ010000002.1"/>
</dbReference>
<gene>
    <name evidence="4" type="ORF">DW794_01560</name>
    <name evidence="3" type="ORF">DXA49_12590</name>
    <name evidence="1" type="ORF">ERS852494_01210</name>
    <name evidence="2" type="ORF">ERS852558_00635</name>
</gene>
<dbReference type="EMBL" id="QSCS01000019">
    <property type="protein sequence ID" value="RGY24797.1"/>
    <property type="molecule type" value="Genomic_DNA"/>
</dbReference>
<evidence type="ECO:0000313" key="1">
    <source>
        <dbReference type="EMBL" id="CUO96222.1"/>
    </source>
</evidence>
<name>A0A174PW09_9BACE</name>
<evidence type="ECO:0000313" key="5">
    <source>
        <dbReference type="Proteomes" id="UP000095657"/>
    </source>
</evidence>
<dbReference type="Proteomes" id="UP000284689">
    <property type="component" value="Unassembled WGS sequence"/>
</dbReference>
<dbReference type="Proteomes" id="UP000095725">
    <property type="component" value="Unassembled WGS sequence"/>
</dbReference>
<dbReference type="Proteomes" id="UP000095657">
    <property type="component" value="Unassembled WGS sequence"/>
</dbReference>
<evidence type="ECO:0000313" key="2">
    <source>
        <dbReference type="EMBL" id="CUP62940.1"/>
    </source>
</evidence>
<evidence type="ECO:0000313" key="6">
    <source>
        <dbReference type="Proteomes" id="UP000095725"/>
    </source>
</evidence>